<protein>
    <submittedName>
        <fullName evidence="1">Uncharacterized protein</fullName>
    </submittedName>
</protein>
<gene>
    <name evidence="1" type="ORF">O6H91_06G049200</name>
</gene>
<organism evidence="1 2">
    <name type="scientific">Diphasiastrum complanatum</name>
    <name type="common">Issler's clubmoss</name>
    <name type="synonym">Lycopodium complanatum</name>
    <dbReference type="NCBI Taxonomy" id="34168"/>
    <lineage>
        <taxon>Eukaryota</taxon>
        <taxon>Viridiplantae</taxon>
        <taxon>Streptophyta</taxon>
        <taxon>Embryophyta</taxon>
        <taxon>Tracheophyta</taxon>
        <taxon>Lycopodiopsida</taxon>
        <taxon>Lycopodiales</taxon>
        <taxon>Lycopodiaceae</taxon>
        <taxon>Lycopodioideae</taxon>
        <taxon>Diphasiastrum</taxon>
    </lineage>
</organism>
<evidence type="ECO:0000313" key="1">
    <source>
        <dbReference type="EMBL" id="KAJ7552296.1"/>
    </source>
</evidence>
<evidence type="ECO:0000313" key="2">
    <source>
        <dbReference type="Proteomes" id="UP001162992"/>
    </source>
</evidence>
<name>A0ACC2DDI7_DIPCM</name>
<comment type="caution">
    <text evidence="1">The sequence shown here is derived from an EMBL/GenBank/DDBJ whole genome shotgun (WGS) entry which is preliminary data.</text>
</comment>
<accession>A0ACC2DDI7</accession>
<keyword evidence="2" id="KW-1185">Reference proteome</keyword>
<reference evidence="2" key="1">
    <citation type="journal article" date="2024" name="Proc. Natl. Acad. Sci. U.S.A.">
        <title>Extraordinary preservation of gene collinearity over three hundred million years revealed in homosporous lycophytes.</title>
        <authorList>
            <person name="Li C."/>
            <person name="Wickell D."/>
            <person name="Kuo L.Y."/>
            <person name="Chen X."/>
            <person name="Nie B."/>
            <person name="Liao X."/>
            <person name="Peng D."/>
            <person name="Ji J."/>
            <person name="Jenkins J."/>
            <person name="Williams M."/>
            <person name="Shu S."/>
            <person name="Plott C."/>
            <person name="Barry K."/>
            <person name="Rajasekar S."/>
            <person name="Grimwood J."/>
            <person name="Han X."/>
            <person name="Sun S."/>
            <person name="Hou Z."/>
            <person name="He W."/>
            <person name="Dai G."/>
            <person name="Sun C."/>
            <person name="Schmutz J."/>
            <person name="Leebens-Mack J.H."/>
            <person name="Li F.W."/>
            <person name="Wang L."/>
        </authorList>
    </citation>
    <scope>NUCLEOTIDE SEQUENCE [LARGE SCALE GENOMIC DNA]</scope>
    <source>
        <strain evidence="2">cv. PW_Plant_1</strain>
    </source>
</reference>
<sequence>MMLRLTPPSSASLGTALARRGCGTRVDDGKSTSRVCWGIIGNGKGRWLSLRPGVVRAAESSELEGTSLTGVLFQPFQELQKEPLVQIPSNSSQSFARQRYADACEAAVNEQINVEYNVSYIYHTLFAYFDRDNVGLPGFAEFFRESSKEEREHAENLMKYQNIRGGRVKLHPILQPAIFEFHHEEKGDALYAMELALSLEKLTNEKLLALQKVAEENKDPQLQDFIESNYLSEQVAAIKKISEYVSQLRRVGKGHGVYHFDLMLQQENEGKGAEALG</sequence>
<dbReference type="EMBL" id="CM055097">
    <property type="protein sequence ID" value="KAJ7552296.1"/>
    <property type="molecule type" value="Genomic_DNA"/>
</dbReference>
<proteinExistence type="predicted"/>
<dbReference type="Proteomes" id="UP001162992">
    <property type="component" value="Chromosome 6"/>
</dbReference>